<comment type="caution">
    <text evidence="2">The sequence shown here is derived from an EMBL/GenBank/DDBJ whole genome shotgun (WGS) entry which is preliminary data.</text>
</comment>
<dbReference type="CDD" id="cd20273">
    <property type="entry name" value="Complex1_LYR_unchar"/>
    <property type="match status" value="1"/>
</dbReference>
<gene>
    <name evidence="2" type="ORF">N7492_000731</name>
</gene>
<protein>
    <recommendedName>
        <fullName evidence="1">LYR motif-containing protein Cup1-like N-terminal domain-containing protein</fullName>
    </recommendedName>
</protein>
<name>A0A9W9LZ87_9EURO</name>
<sequence length="325" mass="37573">MASSRISHHQNRSQWLHLLRATLRECTYLPDPVARSYMRGHVLDRYRRNRQTTKPSATLARTAKSGLSILQRANEGYPKPFYRVMLMSYGRVGKRRHELLAEMMGPAVPNDANAVRQLLNDPIEMEDGWKPPEIVTRLLKSQANNAAVMSSRIRLQVKTTHPVIPEQNSWGRPLSRARRVNIRQRWYSEALNSLFPPLPDYELQTLDGLISGSIPWTPIPRRRRVDTELPEDLDMTNFLEKGPQKGHTFRKYVNGRPHKFTARFMHRTWKQISSLVPRMHWNDISGKWNFSWGVSKTVPPLSFHPVEGADLDHLFGAEAETQSTK</sequence>
<evidence type="ECO:0000259" key="1">
    <source>
        <dbReference type="Pfam" id="PF20263"/>
    </source>
</evidence>
<dbReference type="EMBL" id="JAPQKO010000001">
    <property type="protein sequence ID" value="KAJ5183115.1"/>
    <property type="molecule type" value="Genomic_DNA"/>
</dbReference>
<dbReference type="Pfam" id="PF20263">
    <property type="entry name" value="LYRM2-like"/>
    <property type="match status" value="1"/>
</dbReference>
<reference evidence="2" key="2">
    <citation type="journal article" date="2023" name="IMA Fungus">
        <title>Comparative genomic study of the Penicillium genus elucidates a diverse pangenome and 15 lateral gene transfer events.</title>
        <authorList>
            <person name="Petersen C."/>
            <person name="Sorensen T."/>
            <person name="Nielsen M.R."/>
            <person name="Sondergaard T.E."/>
            <person name="Sorensen J.L."/>
            <person name="Fitzpatrick D.A."/>
            <person name="Frisvad J.C."/>
            <person name="Nielsen K.L."/>
        </authorList>
    </citation>
    <scope>NUCLEOTIDE SEQUENCE</scope>
    <source>
        <strain evidence="2">IBT 21917</strain>
    </source>
</reference>
<evidence type="ECO:0000313" key="2">
    <source>
        <dbReference type="EMBL" id="KAJ5183115.1"/>
    </source>
</evidence>
<reference evidence="2" key="1">
    <citation type="submission" date="2022-11" db="EMBL/GenBank/DDBJ databases">
        <authorList>
            <person name="Petersen C."/>
        </authorList>
    </citation>
    <scope>NUCLEOTIDE SEQUENCE</scope>
    <source>
        <strain evidence="2">IBT 21917</strain>
    </source>
</reference>
<dbReference type="OrthoDB" id="5521299at2759"/>
<feature type="domain" description="LYR motif-containing protein Cup1-like N-terminal" evidence="1">
    <location>
        <begin position="18"/>
        <end position="100"/>
    </location>
</feature>
<dbReference type="AlphaFoldDB" id="A0A9W9LZ87"/>
<proteinExistence type="predicted"/>
<accession>A0A9W9LZ87</accession>
<keyword evidence="3" id="KW-1185">Reference proteome</keyword>
<evidence type="ECO:0000313" key="3">
    <source>
        <dbReference type="Proteomes" id="UP001146351"/>
    </source>
</evidence>
<dbReference type="Proteomes" id="UP001146351">
    <property type="component" value="Unassembled WGS sequence"/>
</dbReference>
<organism evidence="2 3">
    <name type="scientific">Penicillium capsulatum</name>
    <dbReference type="NCBI Taxonomy" id="69766"/>
    <lineage>
        <taxon>Eukaryota</taxon>
        <taxon>Fungi</taxon>
        <taxon>Dikarya</taxon>
        <taxon>Ascomycota</taxon>
        <taxon>Pezizomycotina</taxon>
        <taxon>Eurotiomycetes</taxon>
        <taxon>Eurotiomycetidae</taxon>
        <taxon>Eurotiales</taxon>
        <taxon>Aspergillaceae</taxon>
        <taxon>Penicillium</taxon>
    </lineage>
</organism>
<dbReference type="InterPro" id="IPR046896">
    <property type="entry name" value="Cup1-like_N"/>
</dbReference>